<proteinExistence type="predicted"/>
<feature type="compositionally biased region" description="Basic and acidic residues" evidence="1">
    <location>
        <begin position="83"/>
        <end position="104"/>
    </location>
</feature>
<organism evidence="2 3">
    <name type="scientific">Novosphingobium colocasiae</name>
    <dbReference type="NCBI Taxonomy" id="1256513"/>
    <lineage>
        <taxon>Bacteria</taxon>
        <taxon>Pseudomonadati</taxon>
        <taxon>Pseudomonadota</taxon>
        <taxon>Alphaproteobacteria</taxon>
        <taxon>Sphingomonadales</taxon>
        <taxon>Sphingomonadaceae</taxon>
        <taxon>Novosphingobium</taxon>
    </lineage>
</organism>
<keyword evidence="3" id="KW-1185">Reference proteome</keyword>
<dbReference type="AlphaFoldDB" id="A0A918PEV1"/>
<comment type="caution">
    <text evidence="2">The sequence shown here is derived from an EMBL/GenBank/DDBJ whole genome shotgun (WGS) entry which is preliminary data.</text>
</comment>
<protein>
    <recommendedName>
        <fullName evidence="4">Transposase</fullName>
    </recommendedName>
</protein>
<evidence type="ECO:0000256" key="1">
    <source>
        <dbReference type="SAM" id="MobiDB-lite"/>
    </source>
</evidence>
<feature type="region of interest" description="Disordered" evidence="1">
    <location>
        <begin position="79"/>
        <end position="104"/>
    </location>
</feature>
<evidence type="ECO:0000313" key="3">
    <source>
        <dbReference type="Proteomes" id="UP000648075"/>
    </source>
</evidence>
<dbReference type="Proteomes" id="UP000648075">
    <property type="component" value="Unassembled WGS sequence"/>
</dbReference>
<dbReference type="EMBL" id="BMZA01000005">
    <property type="protein sequence ID" value="GGZ03588.1"/>
    <property type="molecule type" value="Genomic_DNA"/>
</dbReference>
<name>A0A918PEV1_9SPHN</name>
<reference evidence="2" key="2">
    <citation type="submission" date="2020-09" db="EMBL/GenBank/DDBJ databases">
        <authorList>
            <person name="Sun Q."/>
            <person name="Kim S."/>
        </authorList>
    </citation>
    <scope>NUCLEOTIDE SEQUENCE</scope>
    <source>
        <strain evidence="2">KCTC 32255</strain>
    </source>
</reference>
<evidence type="ECO:0008006" key="4">
    <source>
        <dbReference type="Google" id="ProtNLM"/>
    </source>
</evidence>
<accession>A0A918PEV1</accession>
<gene>
    <name evidence="2" type="ORF">GCM10011614_18210</name>
</gene>
<sequence length="104" mass="11311">MRAGLAVQAQDLRWSSVHALLDPARADGFTETAPVRQRVPDFAALLRSDEDETMSALLRRSESTGRPLGDSGFLNRVAAMLGRDPKPGKRGPKVKDERLSALSP</sequence>
<reference evidence="2" key="1">
    <citation type="journal article" date="2014" name="Int. J. Syst. Evol. Microbiol.">
        <title>Complete genome sequence of Corynebacterium casei LMG S-19264T (=DSM 44701T), isolated from a smear-ripened cheese.</title>
        <authorList>
            <consortium name="US DOE Joint Genome Institute (JGI-PGF)"/>
            <person name="Walter F."/>
            <person name="Albersmeier A."/>
            <person name="Kalinowski J."/>
            <person name="Ruckert C."/>
        </authorList>
    </citation>
    <scope>NUCLEOTIDE SEQUENCE</scope>
    <source>
        <strain evidence="2">KCTC 32255</strain>
    </source>
</reference>
<evidence type="ECO:0000313" key="2">
    <source>
        <dbReference type="EMBL" id="GGZ03588.1"/>
    </source>
</evidence>